<dbReference type="GO" id="GO:0016787">
    <property type="term" value="F:hydrolase activity"/>
    <property type="evidence" value="ECO:0007669"/>
    <property type="project" value="UniProtKB-KW"/>
</dbReference>
<dbReference type="SMART" id="SM00471">
    <property type="entry name" value="HDc"/>
    <property type="match status" value="1"/>
</dbReference>
<dbReference type="SUPFAM" id="SSF109604">
    <property type="entry name" value="HD-domain/PDEase-like"/>
    <property type="match status" value="1"/>
</dbReference>
<reference evidence="2 3" key="1">
    <citation type="journal article" date="2014" name="Int. J. Syst. Evol. Microbiol.">
        <title>Nitrososphaera viennensis gen. nov., sp. nov., an aerobic and mesophilic, ammonia-oxidizing archaeon from soil and a member of the archaeal phylum Thaumarchaeota.</title>
        <authorList>
            <person name="Stieglmeier M."/>
            <person name="Klingl A."/>
            <person name="Alves R.J."/>
            <person name="Rittmann S.K."/>
            <person name="Melcher M."/>
            <person name="Leisch N."/>
            <person name="Schleper C."/>
        </authorList>
    </citation>
    <scope>NUCLEOTIDE SEQUENCE [LARGE SCALE GENOMIC DNA]</scope>
    <source>
        <strain evidence="2">EN76</strain>
    </source>
</reference>
<dbReference type="PANTHER" id="PTHR33594">
    <property type="entry name" value="SUPERFAMILY HYDROLASE, PUTATIVE (AFU_ORTHOLOGUE AFUA_1G03035)-RELATED"/>
    <property type="match status" value="1"/>
</dbReference>
<dbReference type="PANTHER" id="PTHR33594:SF1">
    <property type="entry name" value="HD_PDEASE DOMAIN-CONTAINING PROTEIN"/>
    <property type="match status" value="1"/>
</dbReference>
<gene>
    <name evidence="2" type="ORF">NVIE_028420</name>
</gene>
<dbReference type="PROSITE" id="PS51831">
    <property type="entry name" value="HD"/>
    <property type="match status" value="1"/>
</dbReference>
<name>A0A060HUK2_9ARCH</name>
<dbReference type="AlphaFoldDB" id="A0A060HUK2"/>
<dbReference type="Gene3D" id="1.10.3210.50">
    <property type="match status" value="1"/>
</dbReference>
<evidence type="ECO:0000259" key="1">
    <source>
        <dbReference type="PROSITE" id="PS51831"/>
    </source>
</evidence>
<keyword evidence="2" id="KW-0378">Hydrolase</keyword>
<feature type="domain" description="HD" evidence="1">
    <location>
        <begin position="26"/>
        <end position="130"/>
    </location>
</feature>
<dbReference type="CDD" id="cd00077">
    <property type="entry name" value="HDc"/>
    <property type="match status" value="1"/>
</dbReference>
<dbReference type="InterPro" id="IPR006674">
    <property type="entry name" value="HD_domain"/>
</dbReference>
<proteinExistence type="predicted"/>
<sequence length="213" mass="24368">MHDVTVLDDLRLEAEKMLAGRDPGHDYSHVIRVFKTAEQIGREEGADMEVLLAAALLHDIIVYPKGSEKRSKSADESAELAQRMLAARGWSRDRIEKVSYCIRTHSYSKNVNPETLEAKILQDADRLDALGAIGIARTFSVGGSEMRRFYNPEDPFCKTDRKPEDTRWTIDHFKAKLLKLEETMHTATAKRVAHERTRFMEAFLSQLEKEIYS</sequence>
<dbReference type="Proteomes" id="UP000027093">
    <property type="component" value="Chromosome"/>
</dbReference>
<dbReference type="EMBL" id="CP007536">
    <property type="protein sequence ID" value="AIC17116.1"/>
    <property type="molecule type" value="Genomic_DNA"/>
</dbReference>
<protein>
    <submittedName>
        <fullName evidence="2">Putative metal dependent phosphohydrolase</fullName>
    </submittedName>
</protein>
<dbReference type="InterPro" id="IPR003607">
    <property type="entry name" value="HD/PDEase_dom"/>
</dbReference>
<dbReference type="KEGG" id="nvn:NVIE_028420"/>
<accession>A0A060HUK2</accession>
<dbReference type="Pfam" id="PF01966">
    <property type="entry name" value="HD"/>
    <property type="match status" value="1"/>
</dbReference>
<keyword evidence="3" id="KW-1185">Reference proteome</keyword>
<dbReference type="STRING" id="926571.NVIE_028420"/>
<dbReference type="HOGENOM" id="CLU_036524_3_0_2"/>
<evidence type="ECO:0000313" key="2">
    <source>
        <dbReference type="EMBL" id="AIC17116.1"/>
    </source>
</evidence>
<organism evidence="2 3">
    <name type="scientific">Nitrososphaera viennensis EN76</name>
    <dbReference type="NCBI Taxonomy" id="926571"/>
    <lineage>
        <taxon>Archaea</taxon>
        <taxon>Nitrososphaerota</taxon>
        <taxon>Nitrososphaeria</taxon>
        <taxon>Nitrososphaerales</taxon>
        <taxon>Nitrososphaeraceae</taxon>
        <taxon>Nitrososphaera</taxon>
    </lineage>
</organism>
<evidence type="ECO:0000313" key="3">
    <source>
        <dbReference type="Proteomes" id="UP000027093"/>
    </source>
</evidence>